<dbReference type="AlphaFoldDB" id="K0B1M9"/>
<sequence>MKECQNLQGNSSELICRLDEKPPLGMSILLAFQHIVTAFGGIVAVPLVVSSALGLPVEGVAFMVSATIFVSGITTFIQAKKIGPVGSGLPCVMGTDFTFVAPSLVVGVNMGLGLPGIFGATILGSFSEMILSRFIKPLMRFFPPIVTGTVVTLIGTTLLPVAMDWAAGGAHLAGTPEYGSLRNVIISVTVLLIIVFLNRYGKGILGSASVLIGIVIGYLICLPLNMLDLQAVADARWFSLPQIFKYGVEFNIAALIAFIPAYLVTTIETVGVLIAVGEACESESSNKQVADGVLADGVGSFIAGFFGAGPNTSFSQNVGLIPLTRVASRHVVIVAGIILAILGIFPKLATLIAIMPNPVLGGAGIVMFGVVAASGIKTLGNIRLNNRNLIIIAVSLGIGLGITFRPDYFAQLPGILKTIFSSGISAGTVVALLLNILLKEEKTDKPNLV</sequence>
<dbReference type="PROSITE" id="PS01116">
    <property type="entry name" value="XANTH_URACIL_PERMASE"/>
    <property type="match status" value="1"/>
</dbReference>
<evidence type="ECO:0000256" key="5">
    <source>
        <dbReference type="ARBA" id="ARBA00022692"/>
    </source>
</evidence>
<proteinExistence type="inferred from homology"/>
<dbReference type="EMBL" id="CP003326">
    <property type="protein sequence ID" value="AFS79883.1"/>
    <property type="molecule type" value="Genomic_DNA"/>
</dbReference>
<dbReference type="InterPro" id="IPR006043">
    <property type="entry name" value="NCS2"/>
</dbReference>
<keyword evidence="10" id="KW-1185">Reference proteome</keyword>
<dbReference type="PANTHER" id="PTHR42810:SF2">
    <property type="entry name" value="PURINE PERMEASE C1399.01C-RELATED"/>
    <property type="match status" value="1"/>
</dbReference>
<keyword evidence="4" id="KW-1003">Cell membrane</keyword>
<dbReference type="eggNOG" id="COG2233">
    <property type="taxonomic scope" value="Bacteria"/>
</dbReference>
<reference evidence="9 10" key="1">
    <citation type="journal article" date="2012" name="PLoS ONE">
        <title>The purine-utilizing bacterium Clostridium acidurici 9a: a genome-guided metabolic reconsideration.</title>
        <authorList>
            <person name="Hartwich K."/>
            <person name="Poehlein A."/>
            <person name="Daniel R."/>
        </authorList>
    </citation>
    <scope>NUCLEOTIDE SEQUENCE [LARGE SCALE GENOMIC DNA]</scope>
    <source>
        <strain evidence="10">ATCC 7906 / DSM 604 / BCRC 14475 / CIP 104303 / KCTC 5404 / NCIMB 10678 / 9a</strain>
    </source>
</reference>
<feature type="transmembrane region" description="Helical" evidence="8">
    <location>
        <begin position="418"/>
        <end position="438"/>
    </location>
</feature>
<dbReference type="NCBIfam" id="TIGR00801">
    <property type="entry name" value="ncs2"/>
    <property type="match status" value="1"/>
</dbReference>
<keyword evidence="5 8" id="KW-0812">Transmembrane</keyword>
<evidence type="ECO:0000256" key="8">
    <source>
        <dbReference type="SAM" id="Phobius"/>
    </source>
</evidence>
<evidence type="ECO:0000256" key="4">
    <source>
        <dbReference type="ARBA" id="ARBA00022475"/>
    </source>
</evidence>
<dbReference type="InterPro" id="IPR006042">
    <property type="entry name" value="Xan_ur_permease"/>
</dbReference>
<protein>
    <submittedName>
        <fullName evidence="9">Xanthine permease PbuX</fullName>
    </submittedName>
</protein>
<feature type="transmembrane region" description="Helical" evidence="8">
    <location>
        <begin position="60"/>
        <end position="79"/>
    </location>
</feature>
<feature type="transmembrane region" description="Helical" evidence="8">
    <location>
        <begin position="138"/>
        <end position="159"/>
    </location>
</feature>
<evidence type="ECO:0000256" key="7">
    <source>
        <dbReference type="ARBA" id="ARBA00023136"/>
    </source>
</evidence>
<keyword evidence="7 8" id="KW-0472">Membrane</keyword>
<feature type="transmembrane region" description="Helical" evidence="8">
    <location>
        <begin position="99"/>
        <end position="126"/>
    </location>
</feature>
<dbReference type="KEGG" id="cad:Curi_c29170"/>
<dbReference type="HOGENOM" id="CLU_017959_8_2_9"/>
<evidence type="ECO:0000313" key="10">
    <source>
        <dbReference type="Proteomes" id="UP000006094"/>
    </source>
</evidence>
<feature type="transmembrane region" description="Helical" evidence="8">
    <location>
        <begin position="204"/>
        <end position="226"/>
    </location>
</feature>
<feature type="transmembrane region" description="Helical" evidence="8">
    <location>
        <begin position="359"/>
        <end position="376"/>
    </location>
</feature>
<keyword evidence="6 8" id="KW-1133">Transmembrane helix</keyword>
<dbReference type="PANTHER" id="PTHR42810">
    <property type="entry name" value="PURINE PERMEASE C1399.01C-RELATED"/>
    <property type="match status" value="1"/>
</dbReference>
<feature type="transmembrane region" description="Helical" evidence="8">
    <location>
        <begin position="388"/>
        <end position="406"/>
    </location>
</feature>
<accession>K0B1M9</accession>
<dbReference type="GO" id="GO:0042907">
    <property type="term" value="F:xanthine transmembrane transporter activity"/>
    <property type="evidence" value="ECO:0007669"/>
    <property type="project" value="TreeGrafter"/>
</dbReference>
<dbReference type="RefSeq" id="WP_014969017.1">
    <property type="nucleotide sequence ID" value="NC_018664.1"/>
</dbReference>
<dbReference type="NCBIfam" id="TIGR03173">
    <property type="entry name" value="pbuX"/>
    <property type="match status" value="1"/>
</dbReference>
<keyword evidence="3" id="KW-0813">Transport</keyword>
<dbReference type="Proteomes" id="UP000006094">
    <property type="component" value="Chromosome"/>
</dbReference>
<evidence type="ECO:0000313" key="9">
    <source>
        <dbReference type="EMBL" id="AFS79883.1"/>
    </source>
</evidence>
<dbReference type="OrthoDB" id="9805749at2"/>
<dbReference type="STRING" id="1128398.Curi_c29170"/>
<evidence type="ECO:0000256" key="2">
    <source>
        <dbReference type="ARBA" id="ARBA00008821"/>
    </source>
</evidence>
<evidence type="ECO:0000256" key="1">
    <source>
        <dbReference type="ARBA" id="ARBA00004651"/>
    </source>
</evidence>
<feature type="transmembrane region" description="Helical" evidence="8">
    <location>
        <begin position="331"/>
        <end position="353"/>
    </location>
</feature>
<dbReference type="NCBIfam" id="NF037981">
    <property type="entry name" value="NCS2_1"/>
    <property type="match status" value="1"/>
</dbReference>
<evidence type="ECO:0000256" key="3">
    <source>
        <dbReference type="ARBA" id="ARBA00022448"/>
    </source>
</evidence>
<gene>
    <name evidence="9" type="primary">pbuX2</name>
    <name evidence="9" type="ordered locus">Curi_c29170</name>
</gene>
<dbReference type="Pfam" id="PF00860">
    <property type="entry name" value="Xan_ur_permease"/>
    <property type="match status" value="1"/>
</dbReference>
<dbReference type="GO" id="GO:0005886">
    <property type="term" value="C:plasma membrane"/>
    <property type="evidence" value="ECO:0007669"/>
    <property type="project" value="UniProtKB-SubCell"/>
</dbReference>
<dbReference type="InterPro" id="IPR017588">
    <property type="entry name" value="UacT-like"/>
</dbReference>
<feature type="transmembrane region" description="Helical" evidence="8">
    <location>
        <begin position="179"/>
        <end position="197"/>
    </location>
</feature>
<feature type="transmembrane region" description="Helical" evidence="8">
    <location>
        <begin position="28"/>
        <end position="48"/>
    </location>
</feature>
<comment type="subcellular location">
    <subcellularLocation>
        <location evidence="1">Cell membrane</location>
        <topology evidence="1">Multi-pass membrane protein</topology>
    </subcellularLocation>
</comment>
<feature type="transmembrane region" description="Helical" evidence="8">
    <location>
        <begin position="246"/>
        <end position="264"/>
    </location>
</feature>
<organism evidence="9 10">
    <name type="scientific">Gottschalkia acidurici (strain ATCC 7906 / DSM 604 / BCRC 14475 / CIP 104303 / KCTC 5404 / NCIMB 10678 / 9a)</name>
    <name type="common">Clostridium acidurici</name>
    <dbReference type="NCBI Taxonomy" id="1128398"/>
    <lineage>
        <taxon>Bacteria</taxon>
        <taxon>Bacillati</taxon>
        <taxon>Bacillota</taxon>
        <taxon>Tissierellia</taxon>
        <taxon>Tissierellales</taxon>
        <taxon>Gottschalkiaceae</taxon>
        <taxon>Gottschalkia</taxon>
    </lineage>
</organism>
<evidence type="ECO:0000256" key="6">
    <source>
        <dbReference type="ARBA" id="ARBA00022989"/>
    </source>
</evidence>
<comment type="similarity">
    <text evidence="2">Belongs to the nucleobase:cation symporter-2 (NCS2) (TC 2.A.40) family.</text>
</comment>
<dbReference type="PATRIC" id="fig|1128398.3.peg.2987"/>
<name>K0B1M9_GOTA9</name>